<keyword evidence="3" id="KW-1185">Reference proteome</keyword>
<dbReference type="Pfam" id="PF13551">
    <property type="entry name" value="HTH_29"/>
    <property type="match status" value="1"/>
</dbReference>
<evidence type="ECO:0000313" key="2">
    <source>
        <dbReference type="EMBL" id="MDI4647119.1"/>
    </source>
</evidence>
<comment type="caution">
    <text evidence="2">The sequence shown here is derived from an EMBL/GenBank/DDBJ whole genome shotgun (WGS) entry which is preliminary data.</text>
</comment>
<organism evidence="2 3">
    <name type="scientific">Cohnella hashimotonis</name>
    <dbReference type="NCBI Taxonomy" id="2826895"/>
    <lineage>
        <taxon>Bacteria</taxon>
        <taxon>Bacillati</taxon>
        <taxon>Bacillota</taxon>
        <taxon>Bacilli</taxon>
        <taxon>Bacillales</taxon>
        <taxon>Paenibacillaceae</taxon>
        <taxon>Cohnella</taxon>
    </lineage>
</organism>
<dbReference type="Proteomes" id="UP001161691">
    <property type="component" value="Unassembled WGS sequence"/>
</dbReference>
<protein>
    <submittedName>
        <fullName evidence="2">Helix-turn-helix domain-containing protein</fullName>
    </submittedName>
</protein>
<feature type="compositionally biased region" description="Basic residues" evidence="1">
    <location>
        <begin position="111"/>
        <end position="133"/>
    </location>
</feature>
<gene>
    <name evidence="2" type="ORF">KB449_19240</name>
</gene>
<proteinExistence type="predicted"/>
<feature type="region of interest" description="Disordered" evidence="1">
    <location>
        <begin position="109"/>
        <end position="136"/>
    </location>
</feature>
<evidence type="ECO:0000256" key="1">
    <source>
        <dbReference type="SAM" id="MobiDB-lite"/>
    </source>
</evidence>
<dbReference type="SUPFAM" id="SSF46689">
    <property type="entry name" value="Homeodomain-like"/>
    <property type="match status" value="1"/>
</dbReference>
<sequence>MKKIVVVEKIISGHMANAEGAAALGLTSRQVMRLKKRYVTEGGAAALAHRYRGRKPAHALADDTKERVAALYNQQYVGSNNCHLAELLTERDALELSPSSVRRILLSKGLKQAKQRRRKKAHQPRERRSKPVHSGKSMRYWVTPVTHFDSVHMLQIGELGRFSRRTEWSCQKKCSLKTPSFRIPLLSCL</sequence>
<accession>A0ABT6TJU8</accession>
<evidence type="ECO:0000313" key="3">
    <source>
        <dbReference type="Proteomes" id="UP001161691"/>
    </source>
</evidence>
<dbReference type="InterPro" id="IPR009057">
    <property type="entry name" value="Homeodomain-like_sf"/>
</dbReference>
<reference evidence="2" key="1">
    <citation type="submission" date="2023-04" db="EMBL/GenBank/DDBJ databases">
        <title>Comparative genomic analysis of Cohnella hashimotonis sp. nov., isolated from the International Space Station.</title>
        <authorList>
            <person name="Venkateswaran K."/>
            <person name="Simpson A."/>
        </authorList>
    </citation>
    <scope>NUCLEOTIDE SEQUENCE</scope>
    <source>
        <strain evidence="2">F6_2S_P_1</strain>
    </source>
</reference>
<name>A0ABT6TJU8_9BACL</name>
<dbReference type="EMBL" id="JAGRPV010000001">
    <property type="protein sequence ID" value="MDI4647119.1"/>
    <property type="molecule type" value="Genomic_DNA"/>
</dbReference>